<dbReference type="EMBL" id="MKIE01000001">
    <property type="protein sequence ID" value="OHW63536.1"/>
    <property type="molecule type" value="Genomic_DNA"/>
</dbReference>
<feature type="transmembrane region" description="Helical" evidence="6">
    <location>
        <begin position="35"/>
        <end position="51"/>
    </location>
</feature>
<sequence length="233" mass="26453">MLSNSQRILLSIYIPFTILILLFDRAFPNSEIVQYTRYVLMVSLALSTAVVKKRKPEQKIMSLSFLFLVIADFFLVFSTTIDSLNMDLSMFGILGFMLAYVCLILAYQRNFKLGKEELLAAVPVVGIFSAVYLDLFPHLEGIMAPMALVFGSMLSYMTWTAICTVFRGYFSQKTSYLIAISGILMYICDIGVAYSLFHPYYSSVYVTWLKNIVWAAYIPGWTLLALVINEDSK</sequence>
<feature type="transmembrane region" description="Helical" evidence="6">
    <location>
        <begin position="176"/>
        <end position="196"/>
    </location>
</feature>
<keyword evidence="4 6" id="KW-1133">Transmembrane helix</keyword>
<evidence type="ECO:0000256" key="1">
    <source>
        <dbReference type="ARBA" id="ARBA00004141"/>
    </source>
</evidence>
<keyword evidence="8" id="KW-1185">Reference proteome</keyword>
<evidence type="ECO:0000256" key="4">
    <source>
        <dbReference type="ARBA" id="ARBA00022989"/>
    </source>
</evidence>
<gene>
    <name evidence="7" type="ORF">EUAN_04000</name>
</gene>
<feature type="transmembrane region" description="Helical" evidence="6">
    <location>
        <begin position="63"/>
        <end position="82"/>
    </location>
</feature>
<dbReference type="GO" id="GO:0016020">
    <property type="term" value="C:membrane"/>
    <property type="evidence" value="ECO:0007669"/>
    <property type="project" value="UniProtKB-SubCell"/>
</dbReference>
<accession>A0A1S1VA92</accession>
<comment type="subcellular location">
    <subcellularLocation>
        <location evidence="1">Membrane</location>
        <topology evidence="1">Multi-pass membrane protein</topology>
    </subcellularLocation>
</comment>
<feature type="transmembrane region" description="Helical" evidence="6">
    <location>
        <begin position="142"/>
        <end position="164"/>
    </location>
</feature>
<reference evidence="7 8" key="1">
    <citation type="submission" date="2016-09" db="EMBL/GenBank/DDBJ databases">
        <title>Genome sequence of Eubacterium angustum.</title>
        <authorList>
            <person name="Poehlein A."/>
            <person name="Daniel R."/>
        </authorList>
    </citation>
    <scope>NUCLEOTIDE SEQUENCE [LARGE SCALE GENOMIC DNA]</scope>
    <source>
        <strain evidence="7 8">DSM 1989</strain>
    </source>
</reference>
<comment type="similarity">
    <text evidence="2">Belongs to the TMEM86 family.</text>
</comment>
<proteinExistence type="inferred from homology"/>
<protein>
    <submittedName>
        <fullName evidence="7">YhhN-like protein</fullName>
    </submittedName>
</protein>
<feature type="transmembrane region" description="Helical" evidence="6">
    <location>
        <begin position="7"/>
        <end position="23"/>
    </location>
</feature>
<feature type="transmembrane region" description="Helical" evidence="6">
    <location>
        <begin position="118"/>
        <end position="136"/>
    </location>
</feature>
<dbReference type="InterPro" id="IPR012506">
    <property type="entry name" value="TMEM86B-like"/>
</dbReference>
<comment type="caution">
    <text evidence="7">The sequence shown here is derived from an EMBL/GenBank/DDBJ whole genome shotgun (WGS) entry which is preliminary data.</text>
</comment>
<evidence type="ECO:0000313" key="8">
    <source>
        <dbReference type="Proteomes" id="UP000180254"/>
    </source>
</evidence>
<keyword evidence="3 6" id="KW-0812">Transmembrane</keyword>
<feature type="transmembrane region" description="Helical" evidence="6">
    <location>
        <begin position="88"/>
        <end position="106"/>
    </location>
</feature>
<keyword evidence="5 6" id="KW-0472">Membrane</keyword>
<evidence type="ECO:0000256" key="6">
    <source>
        <dbReference type="SAM" id="Phobius"/>
    </source>
</evidence>
<evidence type="ECO:0000256" key="3">
    <source>
        <dbReference type="ARBA" id="ARBA00022692"/>
    </source>
</evidence>
<feature type="transmembrane region" description="Helical" evidence="6">
    <location>
        <begin position="208"/>
        <end position="228"/>
    </location>
</feature>
<evidence type="ECO:0000256" key="2">
    <source>
        <dbReference type="ARBA" id="ARBA00007375"/>
    </source>
</evidence>
<name>A0A1S1VA92_9FIRM</name>
<dbReference type="Proteomes" id="UP000180254">
    <property type="component" value="Unassembled WGS sequence"/>
</dbReference>
<dbReference type="Pfam" id="PF07947">
    <property type="entry name" value="YhhN"/>
    <property type="match status" value="1"/>
</dbReference>
<evidence type="ECO:0000313" key="7">
    <source>
        <dbReference type="EMBL" id="OHW63536.1"/>
    </source>
</evidence>
<evidence type="ECO:0000256" key="5">
    <source>
        <dbReference type="ARBA" id="ARBA00023136"/>
    </source>
</evidence>
<dbReference type="AlphaFoldDB" id="A0A1S1VA92"/>
<organism evidence="7 8">
    <name type="scientific">Andreesenia angusta</name>
    <dbReference type="NCBI Taxonomy" id="39480"/>
    <lineage>
        <taxon>Bacteria</taxon>
        <taxon>Bacillati</taxon>
        <taxon>Bacillota</taxon>
        <taxon>Tissierellia</taxon>
        <taxon>Tissierellales</taxon>
        <taxon>Gottschalkiaceae</taxon>
        <taxon>Andreesenia</taxon>
    </lineage>
</organism>